<reference evidence="1" key="2">
    <citation type="journal article" date="2015" name="Data Brief">
        <title>Shoot transcriptome of the giant reed, Arundo donax.</title>
        <authorList>
            <person name="Barrero R.A."/>
            <person name="Guerrero F.D."/>
            <person name="Moolhuijzen P."/>
            <person name="Goolsby J.A."/>
            <person name="Tidwell J."/>
            <person name="Bellgard S.E."/>
            <person name="Bellgard M.I."/>
        </authorList>
    </citation>
    <scope>NUCLEOTIDE SEQUENCE</scope>
    <source>
        <tissue evidence="1">Shoot tissue taken approximately 20 cm above the soil surface</tissue>
    </source>
</reference>
<dbReference type="AlphaFoldDB" id="A0A0A9EBV4"/>
<reference evidence="1" key="1">
    <citation type="submission" date="2014-09" db="EMBL/GenBank/DDBJ databases">
        <authorList>
            <person name="Magalhaes I.L.F."/>
            <person name="Oliveira U."/>
            <person name="Santos F.R."/>
            <person name="Vidigal T.H.D.A."/>
            <person name="Brescovit A.D."/>
            <person name="Santos A.J."/>
        </authorList>
    </citation>
    <scope>NUCLEOTIDE SEQUENCE</scope>
    <source>
        <tissue evidence="1">Shoot tissue taken approximately 20 cm above the soil surface</tissue>
    </source>
</reference>
<evidence type="ECO:0000313" key="1">
    <source>
        <dbReference type="EMBL" id="JAD96518.1"/>
    </source>
</evidence>
<accession>A0A0A9EBV4</accession>
<organism evidence="1">
    <name type="scientific">Arundo donax</name>
    <name type="common">Giant reed</name>
    <name type="synonym">Donax arundinaceus</name>
    <dbReference type="NCBI Taxonomy" id="35708"/>
    <lineage>
        <taxon>Eukaryota</taxon>
        <taxon>Viridiplantae</taxon>
        <taxon>Streptophyta</taxon>
        <taxon>Embryophyta</taxon>
        <taxon>Tracheophyta</taxon>
        <taxon>Spermatophyta</taxon>
        <taxon>Magnoliopsida</taxon>
        <taxon>Liliopsida</taxon>
        <taxon>Poales</taxon>
        <taxon>Poaceae</taxon>
        <taxon>PACMAD clade</taxon>
        <taxon>Arundinoideae</taxon>
        <taxon>Arundineae</taxon>
        <taxon>Arundo</taxon>
    </lineage>
</organism>
<name>A0A0A9EBV4_ARUDO</name>
<dbReference type="EMBL" id="GBRH01201377">
    <property type="protein sequence ID" value="JAD96518.1"/>
    <property type="molecule type" value="Transcribed_RNA"/>
</dbReference>
<sequence length="65" mass="6875">MEAIWSSRSSLPPIAAGEVVGSGAEISRACVREGEARWCLPLSLSLSPFSLLSSRVCNHPSMSLS</sequence>
<proteinExistence type="predicted"/>
<protein>
    <submittedName>
        <fullName evidence="1">Uncharacterized protein</fullName>
    </submittedName>
</protein>